<dbReference type="SUPFAM" id="SSF55486">
    <property type="entry name" value="Metalloproteases ('zincins'), catalytic domain"/>
    <property type="match status" value="1"/>
</dbReference>
<evidence type="ECO:0000256" key="2">
    <source>
        <dbReference type="ARBA" id="ARBA00022670"/>
    </source>
</evidence>
<keyword evidence="3 7" id="KW-0479">Metal-binding</keyword>
<feature type="binding site" evidence="7">
    <location>
        <position position="573"/>
    </location>
    <ligand>
        <name>Zn(2+)</name>
        <dbReference type="ChEBI" id="CHEBI:29105"/>
        <label>2</label>
        <note>catalytic</note>
    </ligand>
</feature>
<reference evidence="11" key="1">
    <citation type="submission" date="2023-06" db="EMBL/GenBank/DDBJ databases">
        <authorList>
            <person name="Delattre M."/>
        </authorList>
    </citation>
    <scope>NUCLEOTIDE SEQUENCE</scope>
    <source>
        <strain evidence="11">AF72</strain>
    </source>
</reference>
<dbReference type="GO" id="GO:0030574">
    <property type="term" value="P:collagen catabolic process"/>
    <property type="evidence" value="ECO:0007669"/>
    <property type="project" value="TreeGrafter"/>
</dbReference>
<feature type="binding site" evidence="7">
    <location>
        <position position="505"/>
    </location>
    <ligand>
        <name>Ca(2+)</name>
        <dbReference type="ChEBI" id="CHEBI:29108"/>
        <label>2</label>
    </ligand>
</feature>
<evidence type="ECO:0000259" key="10">
    <source>
        <dbReference type="PROSITE" id="PS50157"/>
    </source>
</evidence>
<evidence type="ECO:0000256" key="1">
    <source>
        <dbReference type="ARBA" id="ARBA00010370"/>
    </source>
</evidence>
<feature type="region of interest" description="Disordered" evidence="9">
    <location>
        <begin position="1"/>
        <end position="34"/>
    </location>
</feature>
<evidence type="ECO:0000313" key="11">
    <source>
        <dbReference type="EMBL" id="CAJ0578995.1"/>
    </source>
</evidence>
<evidence type="ECO:0000256" key="8">
    <source>
        <dbReference type="PROSITE-ProRule" id="PRU00042"/>
    </source>
</evidence>
<comment type="similarity">
    <text evidence="1">Belongs to the peptidase M10A family.</text>
</comment>
<feature type="region of interest" description="Disordered" evidence="9">
    <location>
        <begin position="189"/>
        <end position="208"/>
    </location>
</feature>
<proteinExistence type="inferred from homology"/>
<dbReference type="PANTHER" id="PTHR10201:SF295">
    <property type="entry name" value="PEPTIDASE METALLOPEPTIDASE DOMAIN-CONTAINING PROTEIN"/>
    <property type="match status" value="1"/>
</dbReference>
<dbReference type="InterPro" id="IPR006026">
    <property type="entry name" value="Peptidase_Metallo"/>
</dbReference>
<keyword evidence="8" id="KW-0863">Zinc-finger</keyword>
<evidence type="ECO:0000256" key="6">
    <source>
        <dbReference type="PIRSR" id="PIRSR621190-1"/>
    </source>
</evidence>
<feature type="non-terminal residue" evidence="11">
    <location>
        <position position="1"/>
    </location>
</feature>
<dbReference type="InterPro" id="IPR001818">
    <property type="entry name" value="Pept_M10_metallopeptidase"/>
</dbReference>
<dbReference type="PROSITE" id="PS50157">
    <property type="entry name" value="ZINC_FINGER_C2H2_2"/>
    <property type="match status" value="1"/>
</dbReference>
<accession>A0AA36D2R1</accession>
<feature type="compositionally biased region" description="Polar residues" evidence="9">
    <location>
        <begin position="276"/>
        <end position="286"/>
    </location>
</feature>
<keyword evidence="12" id="KW-1185">Reference proteome</keyword>
<evidence type="ECO:0000256" key="9">
    <source>
        <dbReference type="SAM" id="MobiDB-lite"/>
    </source>
</evidence>
<dbReference type="GO" id="GO:0004222">
    <property type="term" value="F:metalloendopeptidase activity"/>
    <property type="evidence" value="ECO:0007669"/>
    <property type="project" value="InterPro"/>
</dbReference>
<dbReference type="PANTHER" id="PTHR10201">
    <property type="entry name" value="MATRIX METALLOPROTEINASE"/>
    <property type="match status" value="1"/>
</dbReference>
<dbReference type="Gene3D" id="3.40.390.10">
    <property type="entry name" value="Collagenase (Catalytic Domain)"/>
    <property type="match status" value="1"/>
</dbReference>
<dbReference type="GO" id="GO:0008270">
    <property type="term" value="F:zinc ion binding"/>
    <property type="evidence" value="ECO:0007669"/>
    <property type="project" value="UniProtKB-KW"/>
</dbReference>
<dbReference type="EMBL" id="CATQJA010002655">
    <property type="protein sequence ID" value="CAJ0578995.1"/>
    <property type="molecule type" value="Genomic_DNA"/>
</dbReference>
<feature type="binding site" evidence="7">
    <location>
        <position position="523"/>
    </location>
    <ligand>
        <name>Ca(2+)</name>
        <dbReference type="ChEBI" id="CHEBI:29108"/>
        <label>3</label>
    </ligand>
</feature>
<feature type="binding site" evidence="7">
    <location>
        <position position="515"/>
    </location>
    <ligand>
        <name>Zn(2+)</name>
        <dbReference type="ChEBI" id="CHEBI:29105"/>
        <label>1</label>
    </ligand>
</feature>
<dbReference type="InterPro" id="IPR024079">
    <property type="entry name" value="MetalloPept_cat_dom_sf"/>
</dbReference>
<feature type="active site" evidence="6">
    <location>
        <position position="556"/>
    </location>
</feature>
<organism evidence="11 12">
    <name type="scientific">Mesorhabditis spiculigera</name>
    <dbReference type="NCBI Taxonomy" id="96644"/>
    <lineage>
        <taxon>Eukaryota</taxon>
        <taxon>Metazoa</taxon>
        <taxon>Ecdysozoa</taxon>
        <taxon>Nematoda</taxon>
        <taxon>Chromadorea</taxon>
        <taxon>Rhabditida</taxon>
        <taxon>Rhabditina</taxon>
        <taxon>Rhabditomorpha</taxon>
        <taxon>Rhabditoidea</taxon>
        <taxon>Rhabditidae</taxon>
        <taxon>Mesorhabditinae</taxon>
        <taxon>Mesorhabditis</taxon>
    </lineage>
</organism>
<sequence>MAVPPPSETQKAIELKNKRKRPAPKEVPPLSADSATQYVREVAGRYGKNGTVARSVRRCTQESMSDESIKERLEKCDDCDVTTMLCLQPLCGRTFGSLQVLAFHMSYSHQANRRGHDPGLCLVCGQNIGSPYSRRTHLIRKHAAFATSHNTQCVEQRSTVIAPDAPAAKRIINQRTRFQAPVYQPIWKTESSKQPSRCSSSQAPLPKAPQPALQYVRNLFQGQNYELPPLPRILQSTLLTKKYLEEQNAYIRSLLYENWLANQDVKEQADDAPHEPSSTRPLPVQPENQNAWGLKVRSPVVPPEFQIKKLPNGVDPTKQQVDRSGLSFREMREALKSVEEKPKPPPKMYSGHEYTHSHPRLPPADAYFKKMPKVERTVPEASVPAASAETASRCMKRSQEAPFFSTVLILLVFFGQSRGLTAAGLSRLRSRSIWHSSVLTWTLRDPQGLIKSPAHSLAVRRAIKSALTEWALALKGRMVFVEITEEENEKFGLLPNDYSKPWWIDIEFTFARGNHGDGEAFDGPGGTVAHSGYPPSWTMLRSNDDRLHLPTVLLHEIGHVLGLHHLRKSNSIMNIYYRKLGHPNLGPSDRKAIRRLYHRSLLARARFRKNKFIL</sequence>
<feature type="region of interest" description="Disordered" evidence="9">
    <location>
        <begin position="266"/>
        <end position="286"/>
    </location>
</feature>
<keyword evidence="7" id="KW-0106">Calcium</keyword>
<evidence type="ECO:0000256" key="4">
    <source>
        <dbReference type="ARBA" id="ARBA00022801"/>
    </source>
</evidence>
<keyword evidence="5 7" id="KW-0862">Zinc</keyword>
<feature type="binding site" evidence="7">
    <location>
        <position position="517"/>
    </location>
    <ligand>
        <name>Zn(2+)</name>
        <dbReference type="ChEBI" id="CHEBI:29105"/>
        <label>1</label>
    </ligand>
</feature>
<dbReference type="InterPro" id="IPR021190">
    <property type="entry name" value="Pept_M10A"/>
</dbReference>
<feature type="binding site" evidence="7">
    <location>
        <position position="530"/>
    </location>
    <ligand>
        <name>Zn(2+)</name>
        <dbReference type="ChEBI" id="CHEBI:29105"/>
        <label>1</label>
    </ligand>
</feature>
<dbReference type="PRINTS" id="PR00138">
    <property type="entry name" value="MATRIXIN"/>
</dbReference>
<feature type="binding site" evidence="7">
    <location>
        <position position="555"/>
    </location>
    <ligand>
        <name>Zn(2+)</name>
        <dbReference type="ChEBI" id="CHEBI:29105"/>
        <label>2</label>
        <note>catalytic</note>
    </ligand>
</feature>
<evidence type="ECO:0000256" key="3">
    <source>
        <dbReference type="ARBA" id="ARBA00022723"/>
    </source>
</evidence>
<dbReference type="GO" id="GO:0031012">
    <property type="term" value="C:extracellular matrix"/>
    <property type="evidence" value="ECO:0007669"/>
    <property type="project" value="InterPro"/>
</dbReference>
<keyword evidence="4" id="KW-0378">Hydrolase</keyword>
<evidence type="ECO:0000313" key="12">
    <source>
        <dbReference type="Proteomes" id="UP001177023"/>
    </source>
</evidence>
<dbReference type="GO" id="GO:0006508">
    <property type="term" value="P:proteolysis"/>
    <property type="evidence" value="ECO:0007669"/>
    <property type="project" value="UniProtKB-KW"/>
</dbReference>
<dbReference type="AlphaFoldDB" id="A0AA36D2R1"/>
<gene>
    <name evidence="11" type="ORF">MSPICULIGERA_LOCUS17232</name>
</gene>
<feature type="domain" description="C2H2-type" evidence="10">
    <location>
        <begin position="84"/>
        <end position="114"/>
    </location>
</feature>
<name>A0AA36D2R1_9BILA</name>
<dbReference type="GO" id="GO:0005615">
    <property type="term" value="C:extracellular space"/>
    <property type="evidence" value="ECO:0007669"/>
    <property type="project" value="TreeGrafter"/>
</dbReference>
<comment type="caution">
    <text evidence="11">The sequence shown here is derived from an EMBL/GenBank/DDBJ whole genome shotgun (WGS) entry which is preliminary data.</text>
</comment>
<feature type="binding site" evidence="7">
    <location>
        <position position="559"/>
    </location>
    <ligand>
        <name>Zn(2+)</name>
        <dbReference type="ChEBI" id="CHEBI:29105"/>
        <label>2</label>
        <note>catalytic</note>
    </ligand>
</feature>
<comment type="cofactor">
    <cofactor evidence="7">
        <name>Zn(2+)</name>
        <dbReference type="ChEBI" id="CHEBI:29105"/>
    </cofactor>
    <text evidence="7">Binds 2 Zn(2+) ions per subunit.</text>
</comment>
<comment type="cofactor">
    <cofactor evidence="7">
        <name>Ca(2+)</name>
        <dbReference type="ChEBI" id="CHEBI:29108"/>
    </cofactor>
    <text evidence="7">Can bind about 5 Ca(2+) ions per subunit.</text>
</comment>
<dbReference type="PROSITE" id="PS00028">
    <property type="entry name" value="ZINC_FINGER_C2H2_1"/>
    <property type="match status" value="1"/>
</dbReference>
<evidence type="ECO:0000256" key="7">
    <source>
        <dbReference type="PIRSR" id="PIRSR621190-2"/>
    </source>
</evidence>
<feature type="compositionally biased region" description="Low complexity" evidence="9">
    <location>
        <begin position="192"/>
        <end position="208"/>
    </location>
</feature>
<evidence type="ECO:0000256" key="5">
    <source>
        <dbReference type="ARBA" id="ARBA00022833"/>
    </source>
</evidence>
<dbReference type="Pfam" id="PF00413">
    <property type="entry name" value="Peptidase_M10"/>
    <property type="match status" value="1"/>
</dbReference>
<feature type="binding site" evidence="7">
    <location>
        <position position="522"/>
    </location>
    <ligand>
        <name>Ca(2+)</name>
        <dbReference type="ChEBI" id="CHEBI:29108"/>
        <label>3</label>
    </ligand>
</feature>
<dbReference type="Proteomes" id="UP001177023">
    <property type="component" value="Unassembled WGS sequence"/>
</dbReference>
<dbReference type="GO" id="GO:0030198">
    <property type="term" value="P:extracellular matrix organization"/>
    <property type="evidence" value="ECO:0007669"/>
    <property type="project" value="TreeGrafter"/>
</dbReference>
<keyword evidence="2" id="KW-0645">Protease</keyword>
<dbReference type="SMART" id="SM00235">
    <property type="entry name" value="ZnMc"/>
    <property type="match status" value="1"/>
</dbReference>
<feature type="region of interest" description="Disordered" evidence="9">
    <location>
        <begin position="336"/>
        <end position="356"/>
    </location>
</feature>
<feature type="binding site" evidence="7">
    <location>
        <position position="565"/>
    </location>
    <ligand>
        <name>Zn(2+)</name>
        <dbReference type="ChEBI" id="CHEBI:29105"/>
        <label>2</label>
        <note>catalytic</note>
    </ligand>
</feature>
<dbReference type="InterPro" id="IPR013087">
    <property type="entry name" value="Znf_C2H2_type"/>
</dbReference>
<protein>
    <recommendedName>
        <fullName evidence="10">C2H2-type domain-containing protein</fullName>
    </recommendedName>
</protein>